<reference evidence="2" key="1">
    <citation type="submission" date="2016-11" db="EMBL/GenBank/DDBJ databases">
        <title>The genome of Nicotiana attenuata.</title>
        <authorList>
            <person name="Xu S."/>
            <person name="Brockmoeller T."/>
            <person name="Gaquerel E."/>
            <person name="Navarro A."/>
            <person name="Kuhl H."/>
            <person name="Gase K."/>
            <person name="Ling Z."/>
            <person name="Zhou W."/>
            <person name="Kreitzer C."/>
            <person name="Stanke M."/>
            <person name="Tang H."/>
            <person name="Lyons E."/>
            <person name="Pandey P."/>
            <person name="Pandey S.P."/>
            <person name="Timmermann B."/>
            <person name="Baldwin I.T."/>
        </authorList>
    </citation>
    <scope>NUCLEOTIDE SEQUENCE [LARGE SCALE GENOMIC DNA]</scope>
    <source>
        <strain evidence="2">UT</strain>
    </source>
</reference>
<comment type="caution">
    <text evidence="2">The sequence shown here is derived from an EMBL/GenBank/DDBJ whole genome shotgun (WGS) entry which is preliminary data.</text>
</comment>
<accession>A0A1J6JRF7</accession>
<feature type="compositionally biased region" description="Polar residues" evidence="1">
    <location>
        <begin position="80"/>
        <end position="90"/>
    </location>
</feature>
<dbReference type="EMBL" id="MJEQ01010089">
    <property type="protein sequence ID" value="OIT19124.1"/>
    <property type="molecule type" value="Genomic_DNA"/>
</dbReference>
<protein>
    <submittedName>
        <fullName evidence="2">Uncharacterized protein</fullName>
    </submittedName>
</protein>
<name>A0A1J6JRF7_NICAT</name>
<dbReference type="Gramene" id="OIT19124">
    <property type="protein sequence ID" value="OIT19124"/>
    <property type="gene ID" value="A4A49_58903"/>
</dbReference>
<sequence>SLDGVVRFTEVGTTIEQFSNDQNHATKGAKITTVTAEVGEETAITANAGTAKNTTRDGWKEVVRSSSRQGDSLPLSSSPKDLNNNAISTSPKKKLSPLVPAFVPSSKAMISDHDRELLDALDSPTPHKIAYSDGSKMNAQVLELSG</sequence>
<dbReference type="AlphaFoldDB" id="A0A1J6JRF7"/>
<proteinExistence type="predicted"/>
<dbReference type="Proteomes" id="UP000187609">
    <property type="component" value="Unassembled WGS sequence"/>
</dbReference>
<organism evidence="2 3">
    <name type="scientific">Nicotiana attenuata</name>
    <name type="common">Coyote tobacco</name>
    <dbReference type="NCBI Taxonomy" id="49451"/>
    <lineage>
        <taxon>Eukaryota</taxon>
        <taxon>Viridiplantae</taxon>
        <taxon>Streptophyta</taxon>
        <taxon>Embryophyta</taxon>
        <taxon>Tracheophyta</taxon>
        <taxon>Spermatophyta</taxon>
        <taxon>Magnoliopsida</taxon>
        <taxon>eudicotyledons</taxon>
        <taxon>Gunneridae</taxon>
        <taxon>Pentapetalae</taxon>
        <taxon>asterids</taxon>
        <taxon>lamiids</taxon>
        <taxon>Solanales</taxon>
        <taxon>Solanaceae</taxon>
        <taxon>Nicotianoideae</taxon>
        <taxon>Nicotianeae</taxon>
        <taxon>Nicotiana</taxon>
    </lineage>
</organism>
<evidence type="ECO:0000256" key="1">
    <source>
        <dbReference type="SAM" id="MobiDB-lite"/>
    </source>
</evidence>
<evidence type="ECO:0000313" key="3">
    <source>
        <dbReference type="Proteomes" id="UP000187609"/>
    </source>
</evidence>
<keyword evidence="3" id="KW-1185">Reference proteome</keyword>
<feature type="non-terminal residue" evidence="2">
    <location>
        <position position="146"/>
    </location>
</feature>
<evidence type="ECO:0000313" key="2">
    <source>
        <dbReference type="EMBL" id="OIT19124.1"/>
    </source>
</evidence>
<gene>
    <name evidence="2" type="ORF">A4A49_58903</name>
</gene>
<feature type="non-terminal residue" evidence="2">
    <location>
        <position position="1"/>
    </location>
</feature>
<feature type="region of interest" description="Disordered" evidence="1">
    <location>
        <begin position="45"/>
        <end position="98"/>
    </location>
</feature>
<feature type="compositionally biased region" description="Basic and acidic residues" evidence="1">
    <location>
        <begin position="54"/>
        <end position="63"/>
    </location>
</feature>